<dbReference type="Proteomes" id="UP000231259">
    <property type="component" value="Unassembled WGS sequence"/>
</dbReference>
<gene>
    <name evidence="1" type="ORF">P775_17280</name>
</gene>
<sequence length="77" mass="8291">MPLSILALSLRTPALSWSKRLNQLSMDVYLVHIAALSAVVQLTPLWPGTVAGAALAVTLRIALSLPLQIPRIARLTH</sequence>
<accession>A0A2G8RBK6</accession>
<evidence type="ECO:0000313" key="1">
    <source>
        <dbReference type="EMBL" id="PIL18920.1"/>
    </source>
</evidence>
<reference evidence="1 2" key="1">
    <citation type="submission" date="2013-09" db="EMBL/GenBank/DDBJ databases">
        <title>Genome sequencing of Phaeobacter antarcticus sp. nov. SM1211.</title>
        <authorList>
            <person name="Zhang X.-Y."/>
            <person name="Liu C."/>
            <person name="Chen X.-L."/>
            <person name="Xie B.-B."/>
            <person name="Qin Q.-L."/>
            <person name="Rong J.-C."/>
            <person name="Zhang Y.-Z."/>
        </authorList>
    </citation>
    <scope>NUCLEOTIDE SEQUENCE [LARGE SCALE GENOMIC DNA]</scope>
    <source>
        <strain evidence="1 2">SM1211</strain>
    </source>
</reference>
<keyword evidence="2" id="KW-1185">Reference proteome</keyword>
<dbReference type="OrthoDB" id="7861270at2"/>
<proteinExistence type="predicted"/>
<name>A0A2G8RBK6_9RHOB</name>
<dbReference type="EMBL" id="AWWI01000118">
    <property type="protein sequence ID" value="PIL18920.1"/>
    <property type="molecule type" value="Genomic_DNA"/>
</dbReference>
<evidence type="ECO:0000313" key="2">
    <source>
        <dbReference type="Proteomes" id="UP000231259"/>
    </source>
</evidence>
<dbReference type="RefSeq" id="WP_099912001.1">
    <property type="nucleotide sequence ID" value="NZ_AWWI01000118.1"/>
</dbReference>
<protein>
    <submittedName>
        <fullName evidence="1">Uncharacterized protein</fullName>
    </submittedName>
</protein>
<dbReference type="AlphaFoldDB" id="A0A2G8RBK6"/>
<comment type="caution">
    <text evidence="1">The sequence shown here is derived from an EMBL/GenBank/DDBJ whole genome shotgun (WGS) entry which is preliminary data.</text>
</comment>
<organism evidence="1 2">
    <name type="scientific">Puniceibacterium antarcticum</name>
    <dbReference type="NCBI Taxonomy" id="1206336"/>
    <lineage>
        <taxon>Bacteria</taxon>
        <taxon>Pseudomonadati</taxon>
        <taxon>Pseudomonadota</taxon>
        <taxon>Alphaproteobacteria</taxon>
        <taxon>Rhodobacterales</taxon>
        <taxon>Paracoccaceae</taxon>
        <taxon>Puniceibacterium</taxon>
    </lineage>
</organism>